<dbReference type="Proteomes" id="UP001586593">
    <property type="component" value="Unassembled WGS sequence"/>
</dbReference>
<evidence type="ECO:0000259" key="4">
    <source>
        <dbReference type="Pfam" id="PF13087"/>
    </source>
</evidence>
<evidence type="ECO:0000313" key="7">
    <source>
        <dbReference type="Proteomes" id="UP001586593"/>
    </source>
</evidence>
<dbReference type="InterPro" id="IPR047187">
    <property type="entry name" value="SF1_C_Upf1"/>
</dbReference>
<gene>
    <name evidence="6" type="ORF">VTK73DRAFT_7960</name>
</gene>
<feature type="domain" description="DNA2/NAM7 helicase helicase" evidence="3">
    <location>
        <begin position="328"/>
        <end position="704"/>
    </location>
</feature>
<organism evidence="6 7">
    <name type="scientific">Phialemonium thermophilum</name>
    <dbReference type="NCBI Taxonomy" id="223376"/>
    <lineage>
        <taxon>Eukaryota</taxon>
        <taxon>Fungi</taxon>
        <taxon>Dikarya</taxon>
        <taxon>Ascomycota</taxon>
        <taxon>Pezizomycotina</taxon>
        <taxon>Sordariomycetes</taxon>
        <taxon>Sordariomycetidae</taxon>
        <taxon>Cephalothecales</taxon>
        <taxon>Cephalothecaceae</taxon>
        <taxon>Phialemonium</taxon>
    </lineage>
</organism>
<reference evidence="6 7" key="1">
    <citation type="journal article" date="2024" name="Commun. Biol.">
        <title>Comparative genomic analysis of thermophilic fungi reveals convergent evolutionary adaptations and gene losses.</title>
        <authorList>
            <person name="Steindorff A.S."/>
            <person name="Aguilar-Pontes M.V."/>
            <person name="Robinson A.J."/>
            <person name="Andreopoulos B."/>
            <person name="LaButti K."/>
            <person name="Kuo A."/>
            <person name="Mondo S."/>
            <person name="Riley R."/>
            <person name="Otillar R."/>
            <person name="Haridas S."/>
            <person name="Lipzen A."/>
            <person name="Grimwood J."/>
            <person name="Schmutz J."/>
            <person name="Clum A."/>
            <person name="Reid I.D."/>
            <person name="Moisan M.C."/>
            <person name="Butler G."/>
            <person name="Nguyen T.T.M."/>
            <person name="Dewar K."/>
            <person name="Conant G."/>
            <person name="Drula E."/>
            <person name="Henrissat B."/>
            <person name="Hansel C."/>
            <person name="Singer S."/>
            <person name="Hutchinson M.I."/>
            <person name="de Vries R.P."/>
            <person name="Natvig D.O."/>
            <person name="Powell A.J."/>
            <person name="Tsang A."/>
            <person name="Grigoriev I.V."/>
        </authorList>
    </citation>
    <scope>NUCLEOTIDE SEQUENCE [LARGE SCALE GENOMIC DNA]</scope>
    <source>
        <strain evidence="6 7">ATCC 24622</strain>
    </source>
</reference>
<dbReference type="PANTHER" id="PTHR10887">
    <property type="entry name" value="DNA2/NAM7 HELICASE FAMILY"/>
    <property type="match status" value="1"/>
</dbReference>
<evidence type="ECO:0000259" key="5">
    <source>
        <dbReference type="Pfam" id="PF25396"/>
    </source>
</evidence>
<dbReference type="Pfam" id="PF13086">
    <property type="entry name" value="AAA_11"/>
    <property type="match status" value="1"/>
</dbReference>
<name>A0ABR3WBF2_9PEZI</name>
<dbReference type="InterPro" id="IPR041677">
    <property type="entry name" value="DNA2/NAM7_AAA_11"/>
</dbReference>
<protein>
    <submittedName>
        <fullName evidence="6">Uncharacterized protein</fullName>
    </submittedName>
</protein>
<proteinExistence type="predicted"/>
<dbReference type="EMBL" id="JAZHXJ010000539">
    <property type="protein sequence ID" value="KAL1858077.1"/>
    <property type="molecule type" value="Genomic_DNA"/>
</dbReference>
<keyword evidence="7" id="KW-1185">Reference proteome</keyword>
<feature type="compositionally biased region" description="Polar residues" evidence="2">
    <location>
        <begin position="1169"/>
        <end position="1178"/>
    </location>
</feature>
<dbReference type="CDD" id="cd06008">
    <property type="entry name" value="NF-X1-zinc-finger"/>
    <property type="match status" value="1"/>
</dbReference>
<dbReference type="SUPFAM" id="SSF52540">
    <property type="entry name" value="P-loop containing nucleoside triphosphate hydrolases"/>
    <property type="match status" value="1"/>
</dbReference>
<keyword evidence="1" id="KW-0067">ATP-binding</keyword>
<dbReference type="CDD" id="cd18808">
    <property type="entry name" value="SF1_C_Upf1"/>
    <property type="match status" value="1"/>
</dbReference>
<feature type="domain" description="ZNFX1" evidence="5">
    <location>
        <begin position="136"/>
        <end position="243"/>
    </location>
</feature>
<keyword evidence="1" id="KW-0547">Nucleotide-binding</keyword>
<dbReference type="Pfam" id="PF13087">
    <property type="entry name" value="AAA_12"/>
    <property type="match status" value="1"/>
</dbReference>
<feature type="region of interest" description="Disordered" evidence="2">
    <location>
        <begin position="1159"/>
        <end position="1193"/>
    </location>
</feature>
<accession>A0ABR3WBF2</accession>
<evidence type="ECO:0000313" key="6">
    <source>
        <dbReference type="EMBL" id="KAL1858077.1"/>
    </source>
</evidence>
<dbReference type="InterPro" id="IPR057373">
    <property type="entry name" value="ZNFX1"/>
</dbReference>
<dbReference type="PANTHER" id="PTHR10887:SF341">
    <property type="entry name" value="NFX1-TYPE ZINC FINGER-CONTAINING PROTEIN 1"/>
    <property type="match status" value="1"/>
</dbReference>
<feature type="region of interest" description="Disordered" evidence="2">
    <location>
        <begin position="16"/>
        <end position="43"/>
    </location>
</feature>
<feature type="domain" description="DNA2/NAM7 helicase-like C-terminal" evidence="4">
    <location>
        <begin position="718"/>
        <end position="908"/>
    </location>
</feature>
<dbReference type="Gene3D" id="3.40.50.300">
    <property type="entry name" value="P-loop containing nucleotide triphosphate hydrolases"/>
    <property type="match status" value="3"/>
</dbReference>
<sequence>MAVGWVAILPDRICQPSDLSVDGRPGSSGASVRPNKDHSMAAQGGAEDGVVSAIGVHLNHSPQGPAAWNLCPEVPSGEEILAPPTEIEDLPKNPVGSVWGSKEEYLRTQYTLMRKEGTEGLRYAVNYCRRVPEAQDDADLCVYKRVHVLGYLMSKLGPICRISFSTENAPRRIKWQQSRRLTPGTIVALTTAADQFRSVCKIATVAQRPYRDGLDHTPPRIDVIWADGADAVFDPELELLMVEGRNGYFESVRHTLIGLQLFAKHQSPFDKYLLRGDQKEAAAAFVEAEPVMDLSTVVHRTRSPRFRPDGEKHNLLHGVPQLRGSTSMDESQVAALHRIVTKELAIVQGPPGTGKTFTSLMALMVMVRNRKKTDPPIVVSAQTNHALDQLLSLLLEQGARILRVGGRTESEIIEKHTMFNLRKKFGKLNREATPRALELARLESIDRVQDLAGAVFNENLLDPRALLDAGILTKEQYSSLEDDGMERSTADLEGGSFSVWLGEERIPAEVQRSAAHRDPTGDDAEFHGPLDYEYEGEVRHIADDEEEERIHGTFLPFRFVWTGKDPAHLRRWRARAEVELRKPDLFMIPRGMRGAVYQLLMAKYLAVVQPRFAQLLRRNTRLCKDLTAHRWAKDVQIVRESCVDIVGCTTTGLAKYRGFVAALRPRTLMIEEAAESYEANITAALYPSVRQLILVGDHQQLTPHCAIRWLEAAPFHLTVSLFERMVQLGVPYVTLNTQRRMIPEIRSLLNPFYPDLRDHALVRDAAQRPPVPGMGGLNTWLLTHRWEEQTDANASKYNAQEAQMVVNFFAYLVANGVRPSQITVLTFYNGQRKVLLGKLRRHASIAADSFHVCTVDSYQGEENDIVLLSLVRSPAKDMPYAVGFLEDTNRAVVAISRARRGFYIFGNMDNALRANDASFQLWGRVWNGFAQLGRIRRKAGLPLTCQRHNRRVWVKELEDWGDNAGGCDKRCGQTRSCGHKCKLRCHFIPHERLGCDEACRKILDCGHGCAHMCSEPCRCQVHCRSNETATLGLTHGDGNKATDSHVTRRLPVMTSKELLMLKAEEHLHLPLEEVLAAEVADGSVGIEAEDRKDQISPPPPAPKSAAARFHEFAGNAEQMDRMETARLVPVDDAPPMPQVITQTYKPTALLDGYRVRAGPSTVVHHGPESGQSNGQEQGAQEKMADGEEWLIEL</sequence>
<dbReference type="Pfam" id="PF25396">
    <property type="entry name" value="ZNFX1"/>
    <property type="match status" value="1"/>
</dbReference>
<keyword evidence="1" id="KW-0378">Hydrolase</keyword>
<evidence type="ECO:0000256" key="1">
    <source>
        <dbReference type="ARBA" id="ARBA00022806"/>
    </source>
</evidence>
<evidence type="ECO:0000256" key="2">
    <source>
        <dbReference type="SAM" id="MobiDB-lite"/>
    </source>
</evidence>
<keyword evidence="1" id="KW-0347">Helicase</keyword>
<dbReference type="InterPro" id="IPR045055">
    <property type="entry name" value="DNA2/NAM7-like"/>
</dbReference>
<dbReference type="InterPro" id="IPR041679">
    <property type="entry name" value="DNA2/NAM7-like_C"/>
</dbReference>
<dbReference type="InterPro" id="IPR027417">
    <property type="entry name" value="P-loop_NTPase"/>
</dbReference>
<comment type="caution">
    <text evidence="6">The sequence shown here is derived from an EMBL/GenBank/DDBJ whole genome shotgun (WGS) entry which is preliminary data.</text>
</comment>
<evidence type="ECO:0000259" key="3">
    <source>
        <dbReference type="Pfam" id="PF13086"/>
    </source>
</evidence>